<evidence type="ECO:0000313" key="2">
    <source>
        <dbReference type="Proteomes" id="UP000008370"/>
    </source>
</evidence>
<reference evidence="1 2" key="1">
    <citation type="journal article" date="2012" name="BMC Genomics">
        <title>Comparative genomics of the white-rot fungi, Phanerochaete carnosa and P. chrysosporium, to elucidate the genetic basis of the distinct wood types they colonize.</title>
        <authorList>
            <person name="Suzuki H."/>
            <person name="MacDonald J."/>
            <person name="Syed K."/>
            <person name="Salamov A."/>
            <person name="Hori C."/>
            <person name="Aerts A."/>
            <person name="Henrissat B."/>
            <person name="Wiebenga A."/>
            <person name="vanKuyk P.A."/>
            <person name="Barry K."/>
            <person name="Lindquist E."/>
            <person name="LaButti K."/>
            <person name="Lapidus A."/>
            <person name="Lucas S."/>
            <person name="Coutinho P."/>
            <person name="Gong Y."/>
            <person name="Samejima M."/>
            <person name="Mahadevan R."/>
            <person name="Abou-Zaid M."/>
            <person name="de Vries R.P."/>
            <person name="Igarashi K."/>
            <person name="Yadav J.S."/>
            <person name="Grigoriev I.V."/>
            <person name="Master E.R."/>
        </authorList>
    </citation>
    <scope>NUCLEOTIDE SEQUENCE [LARGE SCALE GENOMIC DNA]</scope>
    <source>
        <strain evidence="1 2">HHB-10118-sp</strain>
    </source>
</reference>
<keyword evidence="2" id="KW-1185">Reference proteome</keyword>
<dbReference type="GeneID" id="18915198"/>
<name>K5X465_PHACS</name>
<evidence type="ECO:0000313" key="1">
    <source>
        <dbReference type="EMBL" id="EKM57627.1"/>
    </source>
</evidence>
<dbReference type="AlphaFoldDB" id="K5X465"/>
<organism evidence="1 2">
    <name type="scientific">Phanerochaete carnosa (strain HHB-10118-sp)</name>
    <name type="common">White-rot fungus</name>
    <name type="synonym">Peniophora carnosa</name>
    <dbReference type="NCBI Taxonomy" id="650164"/>
    <lineage>
        <taxon>Eukaryota</taxon>
        <taxon>Fungi</taxon>
        <taxon>Dikarya</taxon>
        <taxon>Basidiomycota</taxon>
        <taxon>Agaricomycotina</taxon>
        <taxon>Agaricomycetes</taxon>
        <taxon>Polyporales</taxon>
        <taxon>Phanerochaetaceae</taxon>
        <taxon>Phanerochaete</taxon>
    </lineage>
</organism>
<protein>
    <submittedName>
        <fullName evidence="1">Uncharacterized protein</fullName>
    </submittedName>
</protein>
<dbReference type="EMBL" id="JH930470">
    <property type="protein sequence ID" value="EKM57627.1"/>
    <property type="molecule type" value="Genomic_DNA"/>
</dbReference>
<proteinExistence type="predicted"/>
<dbReference type="KEGG" id="pco:PHACADRAFT_251359"/>
<gene>
    <name evidence="1" type="ORF">PHACADRAFT_251359</name>
</gene>
<accession>K5X465</accession>
<dbReference type="RefSeq" id="XP_007392974.1">
    <property type="nucleotide sequence ID" value="XM_007392912.1"/>
</dbReference>
<dbReference type="InParanoid" id="K5X465"/>
<dbReference type="Proteomes" id="UP000008370">
    <property type="component" value="Unassembled WGS sequence"/>
</dbReference>
<sequence>MLALKLLRGFFVRGRRSPQGLLGPHARAFDARSEGIYDSEEDVIYVRFTTSIPTSLPVE</sequence>
<dbReference type="HOGENOM" id="CLU_2961572_0_0_1"/>